<evidence type="ECO:0000256" key="5">
    <source>
        <dbReference type="ARBA" id="ARBA00013882"/>
    </source>
</evidence>
<dbReference type="Pfam" id="PF18085">
    <property type="entry name" value="Mak_N_cap"/>
    <property type="match status" value="1"/>
</dbReference>
<dbReference type="InterPro" id="IPR011009">
    <property type="entry name" value="Kinase-like_dom_sf"/>
</dbReference>
<dbReference type="EC" id="2.7.1.175" evidence="4"/>
<evidence type="ECO:0000256" key="11">
    <source>
        <dbReference type="ARBA" id="ARBA00023056"/>
    </source>
</evidence>
<keyword evidence="10" id="KW-0067">ATP-binding</keyword>
<evidence type="ECO:0000313" key="17">
    <source>
        <dbReference type="Proteomes" id="UP000654257"/>
    </source>
</evidence>
<protein>
    <recommendedName>
        <fullName evidence="5">Maltokinase</fullName>
        <ecNumber evidence="4">2.7.1.175</ecNumber>
    </recommendedName>
    <alternativeName>
        <fullName evidence="13">Maltose-1-phosphate synthase</fullName>
    </alternativeName>
</protein>
<evidence type="ECO:0000256" key="10">
    <source>
        <dbReference type="ARBA" id="ARBA00022840"/>
    </source>
</evidence>
<sequence>MHGVLTRMSLEPDDRLDTALTSWIPQQRWFGSKGKPVSAVRTIMRETVVEYEDLRVDHLLVSVEFDDHEPEIYQVPLGIRESVSDDLLPWVVSSDGPVVYDGMRDPDVISVYADQFATGTAPREGRRPAGTTGDVRFRTMDGSVIEAGMKGRVLGAEQSNTSVILGNTLLLKIFRRVNLGINPDVELHRALGEANCEFVASLRGWMEADVDGTETTLAMAQDFAAGSSEGWTTALESVKAALDAHDVTVSDFASESDELGAAVAAVHADLASSLGKSDDSSPAGTVAAILNRVEEASAVVPQLVSFLPRIRALIERAKSADTFSVQRIHGDLHLGQVLRTQPRWLLIDFEGEPAKSFDERRIPDSPLRDVAGMLRSFDYAARNLLVDSSDAAREEVAREWVNRNVAAFCDGYSRVAGVDPRDAADLLRAYELDKAVYEAVYEARNRPTWLSIPMHAIERLVG</sequence>
<keyword evidence="8" id="KW-0547">Nucleotide-binding</keyword>
<evidence type="ECO:0000256" key="2">
    <source>
        <dbReference type="ARBA" id="ARBA00006219"/>
    </source>
</evidence>
<evidence type="ECO:0000256" key="6">
    <source>
        <dbReference type="ARBA" id="ARBA00022600"/>
    </source>
</evidence>
<dbReference type="GO" id="GO:0005978">
    <property type="term" value="P:glycogen biosynthetic process"/>
    <property type="evidence" value="ECO:0007669"/>
    <property type="project" value="UniProtKB-KW"/>
</dbReference>
<keyword evidence="6" id="KW-0321">Glycogen metabolism</keyword>
<evidence type="ECO:0000256" key="9">
    <source>
        <dbReference type="ARBA" id="ARBA00022777"/>
    </source>
</evidence>
<reference evidence="16" key="1">
    <citation type="journal article" date="2014" name="Int. J. Syst. Evol. Microbiol.">
        <title>Complete genome sequence of Corynebacterium casei LMG S-19264T (=DSM 44701T), isolated from a smear-ripened cheese.</title>
        <authorList>
            <consortium name="US DOE Joint Genome Institute (JGI-PGF)"/>
            <person name="Walter F."/>
            <person name="Albersmeier A."/>
            <person name="Kalinowski J."/>
            <person name="Ruckert C."/>
        </authorList>
    </citation>
    <scope>NUCLEOTIDE SEQUENCE</scope>
    <source>
        <strain evidence="16">CCM 7905</strain>
    </source>
</reference>
<dbReference type="AlphaFoldDB" id="A0A917CM94"/>
<dbReference type="GO" id="GO:0005524">
    <property type="term" value="F:ATP binding"/>
    <property type="evidence" value="ECO:0007669"/>
    <property type="project" value="UniProtKB-KW"/>
</dbReference>
<gene>
    <name evidence="16" type="primary">mak</name>
    <name evidence="16" type="ORF">GCM10007304_03600</name>
</gene>
<evidence type="ECO:0000256" key="3">
    <source>
        <dbReference type="ARBA" id="ARBA00011245"/>
    </source>
</evidence>
<comment type="subunit">
    <text evidence="3">Monomer.</text>
</comment>
<evidence type="ECO:0000256" key="4">
    <source>
        <dbReference type="ARBA" id="ARBA00011962"/>
    </source>
</evidence>
<comment type="similarity">
    <text evidence="2">Belongs to the aminoglycoside phosphotransferase family.</text>
</comment>
<dbReference type="Gene3D" id="3.90.1200.10">
    <property type="match status" value="1"/>
</dbReference>
<organism evidence="16 17">
    <name type="scientific">Rhodococcoides trifolii</name>
    <dbReference type="NCBI Taxonomy" id="908250"/>
    <lineage>
        <taxon>Bacteria</taxon>
        <taxon>Bacillati</taxon>
        <taxon>Actinomycetota</taxon>
        <taxon>Actinomycetes</taxon>
        <taxon>Mycobacteriales</taxon>
        <taxon>Nocardiaceae</taxon>
        <taxon>Rhodococcoides</taxon>
    </lineage>
</organism>
<comment type="catalytic activity">
    <reaction evidence="14">
        <text>D-maltose + ATP = alpha-maltose 1-phosphate + ADP + H(+)</text>
        <dbReference type="Rhea" id="RHEA:31915"/>
        <dbReference type="ChEBI" id="CHEBI:15378"/>
        <dbReference type="ChEBI" id="CHEBI:17306"/>
        <dbReference type="ChEBI" id="CHEBI:30616"/>
        <dbReference type="ChEBI" id="CHEBI:63576"/>
        <dbReference type="ChEBI" id="CHEBI:456216"/>
        <dbReference type="EC" id="2.7.1.175"/>
    </reaction>
</comment>
<evidence type="ECO:0000256" key="12">
    <source>
        <dbReference type="ARBA" id="ARBA00023277"/>
    </source>
</evidence>
<evidence type="ECO:0000256" key="7">
    <source>
        <dbReference type="ARBA" id="ARBA00022679"/>
    </source>
</evidence>
<evidence type="ECO:0000313" key="16">
    <source>
        <dbReference type="EMBL" id="GGF93047.1"/>
    </source>
</evidence>
<dbReference type="SUPFAM" id="SSF56112">
    <property type="entry name" value="Protein kinase-like (PK-like)"/>
    <property type="match status" value="1"/>
</dbReference>
<comment type="pathway">
    <text evidence="1">Glycan biosynthesis; glycogen biosynthesis.</text>
</comment>
<evidence type="ECO:0000259" key="15">
    <source>
        <dbReference type="Pfam" id="PF18085"/>
    </source>
</evidence>
<keyword evidence="17" id="KW-1185">Reference proteome</keyword>
<feature type="domain" description="Maltokinase N-terminal cap" evidence="15">
    <location>
        <begin position="23"/>
        <end position="105"/>
    </location>
</feature>
<proteinExistence type="inferred from homology"/>
<keyword evidence="9" id="KW-0418">Kinase</keyword>
<accession>A0A917CM94</accession>
<keyword evidence="7" id="KW-0808">Transferase</keyword>
<name>A0A917CM94_9NOCA</name>
<evidence type="ECO:0000256" key="13">
    <source>
        <dbReference type="ARBA" id="ARBA00031251"/>
    </source>
</evidence>
<keyword evidence="12" id="KW-0119">Carbohydrate metabolism</keyword>
<dbReference type="GO" id="GO:0016301">
    <property type="term" value="F:kinase activity"/>
    <property type="evidence" value="ECO:0007669"/>
    <property type="project" value="UniProtKB-KW"/>
</dbReference>
<reference evidence="16" key="2">
    <citation type="submission" date="2020-09" db="EMBL/GenBank/DDBJ databases">
        <authorList>
            <person name="Sun Q."/>
            <person name="Sedlacek I."/>
        </authorList>
    </citation>
    <scope>NUCLEOTIDE SEQUENCE</scope>
    <source>
        <strain evidence="16">CCM 7905</strain>
    </source>
</reference>
<dbReference type="Proteomes" id="UP000654257">
    <property type="component" value="Unassembled WGS sequence"/>
</dbReference>
<dbReference type="EMBL" id="BMCU01000001">
    <property type="protein sequence ID" value="GGF93047.1"/>
    <property type="molecule type" value="Genomic_DNA"/>
</dbReference>
<comment type="caution">
    <text evidence="16">The sequence shown here is derived from an EMBL/GenBank/DDBJ whole genome shotgun (WGS) entry which is preliminary data.</text>
</comment>
<evidence type="ECO:0000256" key="8">
    <source>
        <dbReference type="ARBA" id="ARBA00022741"/>
    </source>
</evidence>
<keyword evidence="11" id="KW-0320">Glycogen biosynthesis</keyword>
<evidence type="ECO:0000256" key="14">
    <source>
        <dbReference type="ARBA" id="ARBA00049067"/>
    </source>
</evidence>
<evidence type="ECO:0000256" key="1">
    <source>
        <dbReference type="ARBA" id="ARBA00004964"/>
    </source>
</evidence>
<dbReference type="InterPro" id="IPR040999">
    <property type="entry name" value="Mak_N_cap"/>
</dbReference>